<protein>
    <submittedName>
        <fullName evidence="2">Lipocalin</fullName>
    </submittedName>
</protein>
<feature type="signal peptide" evidence="1">
    <location>
        <begin position="1"/>
        <end position="23"/>
    </location>
</feature>
<organism evidence="2">
    <name type="scientific">Rhipicephalus appendiculatus</name>
    <name type="common">Brown ear tick</name>
    <dbReference type="NCBI Taxonomy" id="34631"/>
    <lineage>
        <taxon>Eukaryota</taxon>
        <taxon>Metazoa</taxon>
        <taxon>Ecdysozoa</taxon>
        <taxon>Arthropoda</taxon>
        <taxon>Chelicerata</taxon>
        <taxon>Arachnida</taxon>
        <taxon>Acari</taxon>
        <taxon>Parasitiformes</taxon>
        <taxon>Ixodida</taxon>
        <taxon>Ixodoidea</taxon>
        <taxon>Ixodidae</taxon>
        <taxon>Rhipicephalinae</taxon>
        <taxon>Rhipicephalus</taxon>
        <taxon>Rhipicephalus</taxon>
    </lineage>
</organism>
<accession>A0A131YWG8</accession>
<feature type="chain" id="PRO_5007286250" evidence="1">
    <location>
        <begin position="24"/>
        <end position="176"/>
    </location>
</feature>
<dbReference type="AlphaFoldDB" id="A0A131YWG8"/>
<evidence type="ECO:0000256" key="1">
    <source>
        <dbReference type="SAM" id="SignalP"/>
    </source>
</evidence>
<dbReference type="EMBL" id="GEDV01005702">
    <property type="protein sequence ID" value="JAP82855.1"/>
    <property type="molecule type" value="Transcribed_RNA"/>
</dbReference>
<evidence type="ECO:0000313" key="2">
    <source>
        <dbReference type="EMBL" id="JAP82855.1"/>
    </source>
</evidence>
<name>A0A131YWG8_RHIAP</name>
<proteinExistence type="predicted"/>
<keyword evidence="1" id="KW-0732">Signal</keyword>
<sequence>MQTGALVAIVVLICTDIMIHTAGMDVKQFFNQFEPIWTSKTTRRAHIKCEVDQVESVRPLSITIKRCVFVRGSRCELGILGVLDTQRRERMTLLHRATFRTVENLLFMAVDHSCAVIKVESLTDWNHEYYDLRVRNSSVHTRPHPACRTFFKGVIGHQPSFYIYRPECQSLIREEQ</sequence>
<reference evidence="2" key="1">
    <citation type="journal article" date="2016" name="Ticks Tick Borne Dis.">
        <title>De novo assembly and annotation of the salivary gland transcriptome of Rhipicephalus appendiculatus male and female ticks during blood feeding.</title>
        <authorList>
            <person name="de Castro M.H."/>
            <person name="de Klerk D."/>
            <person name="Pienaar R."/>
            <person name="Latif A.A."/>
            <person name="Rees D.J."/>
            <person name="Mans B.J."/>
        </authorList>
    </citation>
    <scope>NUCLEOTIDE SEQUENCE</scope>
    <source>
        <tissue evidence="2">Salivary glands</tissue>
    </source>
</reference>